<feature type="transmembrane region" description="Helical" evidence="1">
    <location>
        <begin position="151"/>
        <end position="168"/>
    </location>
</feature>
<feature type="transmembrane region" description="Helical" evidence="1">
    <location>
        <begin position="200"/>
        <end position="221"/>
    </location>
</feature>
<reference evidence="3" key="2">
    <citation type="journal article" date="2021" name="PeerJ">
        <title>Extensive microbial diversity within the chicken gut microbiome revealed by metagenomics and culture.</title>
        <authorList>
            <person name="Gilroy R."/>
            <person name="Ravi A."/>
            <person name="Getino M."/>
            <person name="Pursley I."/>
            <person name="Horton D.L."/>
            <person name="Alikhan N.F."/>
            <person name="Baker D."/>
            <person name="Gharbi K."/>
            <person name="Hall N."/>
            <person name="Watson M."/>
            <person name="Adriaenssens E.M."/>
            <person name="Foster-Nyarko E."/>
            <person name="Jarju S."/>
            <person name="Secka A."/>
            <person name="Antonio M."/>
            <person name="Oren A."/>
            <person name="Chaudhuri R.R."/>
            <person name="La Ragione R."/>
            <person name="Hildebrand F."/>
            <person name="Pallen M.J."/>
        </authorList>
    </citation>
    <scope>NUCLEOTIDE SEQUENCE</scope>
    <source>
        <strain evidence="3">ChiBcec16-1751</strain>
    </source>
</reference>
<sequence length="339" mass="35906">MERPVWKQTSFYGFLLLSALLALWLADPAATSASGRAVLERCAAVVVPSLFPFFVLTNLLVRRSYHRYAASALGRWMDPVLGVPADAAGALVLGALGGYPVGAAALFRLYDQKQLSARQVSRALAFCNNGGPGYILGVVGLGLLGSVRLGVMLWAVHILAAVLTGILLRPRTLESSQAIAPADTPAGPFAVDFIRSVQDAAVTCLYLCGFLVFFGVLLGTLSRMLPSLPALAAAGVLELSTGMALLTERGLSVPTAMVWAAAFLGWGGLCVHCQVLSLRGDRPIQMGPYFLGKGLQCLLSVALVRLLTVRDPLPLLAVLLAALLPRLTKTSWKFPARPV</sequence>
<keyword evidence="1" id="KW-1133">Transmembrane helix</keyword>
<feature type="domain" description="Nucleoside transporter/FeoB GTPase Gate" evidence="2">
    <location>
        <begin position="45"/>
        <end position="120"/>
    </location>
</feature>
<dbReference type="InterPro" id="IPR011642">
    <property type="entry name" value="Gate_dom"/>
</dbReference>
<proteinExistence type="predicted"/>
<evidence type="ECO:0000256" key="1">
    <source>
        <dbReference type="SAM" id="Phobius"/>
    </source>
</evidence>
<organism evidence="3 4">
    <name type="scientific">Candidatus Avoscillospira avistercoris</name>
    <dbReference type="NCBI Taxonomy" id="2840707"/>
    <lineage>
        <taxon>Bacteria</taxon>
        <taxon>Bacillati</taxon>
        <taxon>Bacillota</taxon>
        <taxon>Clostridia</taxon>
        <taxon>Eubacteriales</taxon>
        <taxon>Oscillospiraceae</taxon>
        <taxon>Oscillospiraceae incertae sedis</taxon>
        <taxon>Candidatus Avoscillospira</taxon>
    </lineage>
</organism>
<dbReference type="AlphaFoldDB" id="A0A9D1JSV7"/>
<reference evidence="3" key="1">
    <citation type="submission" date="2020-10" db="EMBL/GenBank/DDBJ databases">
        <authorList>
            <person name="Gilroy R."/>
        </authorList>
    </citation>
    <scope>NUCLEOTIDE SEQUENCE</scope>
    <source>
        <strain evidence="3">ChiBcec16-1751</strain>
    </source>
</reference>
<dbReference type="Proteomes" id="UP000886741">
    <property type="component" value="Unassembled WGS sequence"/>
</dbReference>
<name>A0A9D1JSV7_9FIRM</name>
<evidence type="ECO:0000259" key="2">
    <source>
        <dbReference type="Pfam" id="PF07670"/>
    </source>
</evidence>
<evidence type="ECO:0000313" key="3">
    <source>
        <dbReference type="EMBL" id="HIS64432.1"/>
    </source>
</evidence>
<dbReference type="EMBL" id="DVJJ01000055">
    <property type="protein sequence ID" value="HIS64432.1"/>
    <property type="molecule type" value="Genomic_DNA"/>
</dbReference>
<feature type="transmembrane region" description="Helical" evidence="1">
    <location>
        <begin position="81"/>
        <end position="103"/>
    </location>
</feature>
<gene>
    <name evidence="3" type="ORF">IAA83_03550</name>
</gene>
<dbReference type="Pfam" id="PF07670">
    <property type="entry name" value="Gate"/>
    <property type="match status" value="1"/>
</dbReference>
<evidence type="ECO:0000313" key="4">
    <source>
        <dbReference type="Proteomes" id="UP000886741"/>
    </source>
</evidence>
<accession>A0A9D1JSV7</accession>
<protein>
    <recommendedName>
        <fullName evidence="2">Nucleoside transporter/FeoB GTPase Gate domain-containing protein</fullName>
    </recommendedName>
</protein>
<feature type="transmembrane region" description="Helical" evidence="1">
    <location>
        <begin position="258"/>
        <end position="278"/>
    </location>
</feature>
<keyword evidence="1" id="KW-0812">Transmembrane</keyword>
<keyword evidence="1" id="KW-0472">Membrane</keyword>
<feature type="transmembrane region" description="Helical" evidence="1">
    <location>
        <begin position="123"/>
        <end position="144"/>
    </location>
</feature>
<comment type="caution">
    <text evidence="3">The sequence shown here is derived from an EMBL/GenBank/DDBJ whole genome shotgun (WGS) entry which is preliminary data.</text>
</comment>